<dbReference type="OrthoDB" id="25620at2759"/>
<dbReference type="Ensembl" id="ENSAMXT00005003168.1">
    <property type="protein sequence ID" value="ENSAMXP00005002805.1"/>
    <property type="gene ID" value="ENSAMXG00005001699.1"/>
</dbReference>
<reference evidence="2" key="2">
    <citation type="submission" date="2025-05" db="UniProtKB">
        <authorList>
            <consortium name="Ensembl"/>
        </authorList>
    </citation>
    <scope>IDENTIFICATION</scope>
</reference>
<organism evidence="2 3">
    <name type="scientific">Astyanax mexicanus</name>
    <name type="common">Blind cave fish</name>
    <name type="synonym">Astyanax fasciatus mexicanus</name>
    <dbReference type="NCBI Taxonomy" id="7994"/>
    <lineage>
        <taxon>Eukaryota</taxon>
        <taxon>Metazoa</taxon>
        <taxon>Chordata</taxon>
        <taxon>Craniata</taxon>
        <taxon>Vertebrata</taxon>
        <taxon>Euteleostomi</taxon>
        <taxon>Actinopterygii</taxon>
        <taxon>Neopterygii</taxon>
        <taxon>Teleostei</taxon>
        <taxon>Ostariophysi</taxon>
        <taxon>Characiformes</taxon>
        <taxon>Characoidei</taxon>
        <taxon>Acestrorhamphidae</taxon>
        <taxon>Acestrorhamphinae</taxon>
        <taxon>Astyanax</taxon>
    </lineage>
</organism>
<dbReference type="Gene3D" id="3.40.50.300">
    <property type="entry name" value="P-loop containing nucleotide triphosphate hydrolases"/>
    <property type="match status" value="1"/>
</dbReference>
<dbReference type="EMBL" id="JAICCE010000021">
    <property type="protein sequence ID" value="KAG9262529.1"/>
    <property type="molecule type" value="Genomic_DNA"/>
</dbReference>
<evidence type="ECO:0000313" key="2">
    <source>
        <dbReference type="Ensembl" id="ENSAMXP00005002805.1"/>
    </source>
</evidence>
<reference evidence="1 4" key="1">
    <citation type="submission" date="2021-07" db="EMBL/GenBank/DDBJ databases">
        <authorList>
            <person name="Imarazene B."/>
            <person name="Zahm M."/>
            <person name="Klopp C."/>
            <person name="Cabau C."/>
            <person name="Beille S."/>
            <person name="Jouanno E."/>
            <person name="Castinel A."/>
            <person name="Lluch J."/>
            <person name="Gil L."/>
            <person name="Kuchtly C."/>
            <person name="Lopez Roques C."/>
            <person name="Donnadieu C."/>
            <person name="Parrinello H."/>
            <person name="Journot L."/>
            <person name="Du K."/>
            <person name="Schartl M."/>
            <person name="Retaux S."/>
            <person name="Guiguen Y."/>
        </authorList>
    </citation>
    <scope>NUCLEOTIDE SEQUENCE [LARGE SCALE GENOMIC DNA]</scope>
    <source>
        <strain evidence="1">Pach_M1</strain>
        <tissue evidence="1">Testis</tissue>
    </source>
</reference>
<dbReference type="PANTHER" id="PTHR14241:SF1">
    <property type="entry name" value="INTERFERON-INDUCED PROTEIN 44-RELATED"/>
    <property type="match status" value="1"/>
</dbReference>
<dbReference type="SUPFAM" id="SSF52540">
    <property type="entry name" value="P-loop containing nucleoside triphosphate hydrolases"/>
    <property type="match status" value="1"/>
</dbReference>
<sequence>MSNFLDRLRNFFLSHPLTSEHPPAPEPLEEPWRPVDWSNEERQRMLDEMRDFQVSTSKVSNLRILLHGPVGSGKSSFFNSVNTVFQGRNTCDAPANSTAGNSFTLQYKTFKLKKDRDGAFFPFIFSDMKGLEPDDTKTVQTEDIVNILKGHVQEGYTFTSEKAIIEDDKYYTKSEDVKPDDKVHCLVSVVRGDIAKENINHDREDINQMIKVREKARDLGIPQVTLMTMVDRACPLVSKDLKMVYRSRKIKEKMEEYSNLLGVPMHCIFPVKNYSEEISTNINVDILVLTALNNIVHFANDYVERKYE</sequence>
<gene>
    <name evidence="1" type="primary">IFI44L</name>
    <name evidence="1" type="ORF">AMEX_G24306</name>
</gene>
<dbReference type="Proteomes" id="UP000694621">
    <property type="component" value="Unplaced"/>
</dbReference>
<evidence type="ECO:0000313" key="3">
    <source>
        <dbReference type="Proteomes" id="UP000694621"/>
    </source>
</evidence>
<dbReference type="PANTHER" id="PTHR14241">
    <property type="entry name" value="INTERFERON-INDUCED PROTEIN 44"/>
    <property type="match status" value="1"/>
</dbReference>
<dbReference type="AlphaFoldDB" id="A0A8B9GU76"/>
<protein>
    <submittedName>
        <fullName evidence="1 2">Interferon-induced protein 44-like</fullName>
    </submittedName>
</protein>
<dbReference type="InterPro" id="IPR027417">
    <property type="entry name" value="P-loop_NTPase"/>
</dbReference>
<dbReference type="GO" id="GO:0006955">
    <property type="term" value="P:immune response"/>
    <property type="evidence" value="ECO:0007669"/>
    <property type="project" value="TreeGrafter"/>
</dbReference>
<accession>A0A8B9GU76</accession>
<evidence type="ECO:0000313" key="4">
    <source>
        <dbReference type="Proteomes" id="UP000752171"/>
    </source>
</evidence>
<dbReference type="Proteomes" id="UP000752171">
    <property type="component" value="Unassembled WGS sequence"/>
</dbReference>
<proteinExistence type="predicted"/>
<evidence type="ECO:0000313" key="1">
    <source>
        <dbReference type="EMBL" id="KAG9262529.1"/>
    </source>
</evidence>
<name>A0A8B9GU76_ASTMX</name>